<dbReference type="EC" id="2.7.4.9" evidence="1"/>
<dbReference type="GO" id="GO:0006233">
    <property type="term" value="P:dTDP biosynthetic process"/>
    <property type="evidence" value="ECO:0007669"/>
    <property type="project" value="InterPro"/>
</dbReference>
<dbReference type="HAMAP" id="MF_00165">
    <property type="entry name" value="Thymidylate_kinase"/>
    <property type="match status" value="1"/>
</dbReference>
<reference evidence="3 4" key="1">
    <citation type="submission" date="2019-06" db="EMBL/GenBank/DDBJ databases">
        <title>Sequencing the genomes of 1000 actinobacteria strains.</title>
        <authorList>
            <person name="Klenk H.-P."/>
        </authorList>
    </citation>
    <scope>NUCLEOTIDE SEQUENCE [LARGE SCALE GENOMIC DNA]</scope>
    <source>
        <strain evidence="3 4">DSM 45679</strain>
    </source>
</reference>
<comment type="caution">
    <text evidence="3">The sequence shown here is derived from an EMBL/GenBank/DDBJ whole genome shotgun (WGS) entry which is preliminary data.</text>
</comment>
<dbReference type="OrthoDB" id="4549048at2"/>
<dbReference type="Pfam" id="PF02223">
    <property type="entry name" value="Thymidylate_kin"/>
    <property type="match status" value="1"/>
</dbReference>
<dbReference type="EMBL" id="VFML01000001">
    <property type="protein sequence ID" value="TQJ05094.1"/>
    <property type="molecule type" value="Genomic_DNA"/>
</dbReference>
<comment type="catalytic activity">
    <reaction evidence="1">
        <text>dTMP + ATP = dTDP + ADP</text>
        <dbReference type="Rhea" id="RHEA:13517"/>
        <dbReference type="ChEBI" id="CHEBI:30616"/>
        <dbReference type="ChEBI" id="CHEBI:58369"/>
        <dbReference type="ChEBI" id="CHEBI:63528"/>
        <dbReference type="ChEBI" id="CHEBI:456216"/>
        <dbReference type="EC" id="2.7.4.9"/>
    </reaction>
</comment>
<keyword evidence="1" id="KW-0545">Nucleotide biosynthesis</keyword>
<keyword evidence="1" id="KW-0067">ATP-binding</keyword>
<comment type="caution">
    <text evidence="1">Lacks conserved residue(s) required for the propagation of feature annotation.</text>
</comment>
<evidence type="ECO:0000259" key="2">
    <source>
        <dbReference type="Pfam" id="PF02223"/>
    </source>
</evidence>
<dbReference type="RefSeq" id="WP_142000675.1">
    <property type="nucleotide sequence ID" value="NZ_VFML01000001.1"/>
</dbReference>
<dbReference type="GO" id="GO:0006235">
    <property type="term" value="P:dTTP biosynthetic process"/>
    <property type="evidence" value="ECO:0007669"/>
    <property type="project" value="UniProtKB-UniRule"/>
</dbReference>
<dbReference type="InterPro" id="IPR018094">
    <property type="entry name" value="Thymidylate_kinase"/>
</dbReference>
<comment type="similarity">
    <text evidence="1">Belongs to the thymidylate kinase family.</text>
</comment>
<dbReference type="GO" id="GO:0005524">
    <property type="term" value="F:ATP binding"/>
    <property type="evidence" value="ECO:0007669"/>
    <property type="project" value="UniProtKB-UniRule"/>
</dbReference>
<evidence type="ECO:0000256" key="1">
    <source>
        <dbReference type="HAMAP-Rule" id="MF_00165"/>
    </source>
</evidence>
<keyword evidence="1 3" id="KW-0418">Kinase</keyword>
<dbReference type="Proteomes" id="UP000320876">
    <property type="component" value="Unassembled WGS sequence"/>
</dbReference>
<comment type="function">
    <text evidence="1">Phosphorylation of dTMP to form dTDP in both de novo and salvage pathways of dTTP synthesis.</text>
</comment>
<dbReference type="InterPro" id="IPR039430">
    <property type="entry name" value="Thymidylate_kin-like_dom"/>
</dbReference>
<gene>
    <name evidence="1" type="primary">tmk</name>
    <name evidence="3" type="ORF">FB471_4917</name>
</gene>
<keyword evidence="4" id="KW-1185">Reference proteome</keyword>
<protein>
    <recommendedName>
        <fullName evidence="1">Thymidylate kinase</fullName>
        <ecNumber evidence="1">2.7.4.9</ecNumber>
    </recommendedName>
    <alternativeName>
        <fullName evidence="1">dTMP kinase</fullName>
    </alternativeName>
</protein>
<dbReference type="Gene3D" id="3.40.50.300">
    <property type="entry name" value="P-loop containing nucleotide triphosphate hydrolases"/>
    <property type="match status" value="1"/>
</dbReference>
<dbReference type="SUPFAM" id="SSF52540">
    <property type="entry name" value="P-loop containing nucleoside triphosphate hydrolases"/>
    <property type="match status" value="1"/>
</dbReference>
<proteinExistence type="inferred from homology"/>
<accession>A0A542DQ27</accession>
<dbReference type="InterPro" id="IPR027417">
    <property type="entry name" value="P-loop_NTPase"/>
</dbReference>
<dbReference type="AlphaFoldDB" id="A0A542DQ27"/>
<keyword evidence="1" id="KW-0808">Transferase</keyword>
<name>A0A542DQ27_AMYCI</name>
<evidence type="ECO:0000313" key="4">
    <source>
        <dbReference type="Proteomes" id="UP000320876"/>
    </source>
</evidence>
<dbReference type="GO" id="GO:0004798">
    <property type="term" value="F:dTMP kinase activity"/>
    <property type="evidence" value="ECO:0007669"/>
    <property type="project" value="UniProtKB-UniRule"/>
</dbReference>
<keyword evidence="1" id="KW-0547">Nucleotide-binding</keyword>
<sequence length="220" mass="24237">MLTISFEGLPGSGKTTQARLLTERLRAEGLRVAHLPDLVTLDNDATGQQLVRLFASSGDPFLRYGDVLLDTFLAAAVRTHIVATHIQPAATSHDVLIEDRGAHTMYSYSLASLMRHHDVPVDDAIAWLRSFSALTGPEADLAVWLRPPVPIAVDRWSHRDNLTLTGEHRAFLAYVDAAYSELARHDPTVIRIDVHSQDPGGLHELVYAQLRSRLPTPSLA</sequence>
<feature type="domain" description="Thymidylate kinase-like" evidence="2">
    <location>
        <begin position="6"/>
        <end position="195"/>
    </location>
</feature>
<evidence type="ECO:0000313" key="3">
    <source>
        <dbReference type="EMBL" id="TQJ05094.1"/>
    </source>
</evidence>
<organism evidence="3 4">
    <name type="scientific">Amycolatopsis cihanbeyliensis</name>
    <dbReference type="NCBI Taxonomy" id="1128664"/>
    <lineage>
        <taxon>Bacteria</taxon>
        <taxon>Bacillati</taxon>
        <taxon>Actinomycetota</taxon>
        <taxon>Actinomycetes</taxon>
        <taxon>Pseudonocardiales</taxon>
        <taxon>Pseudonocardiaceae</taxon>
        <taxon>Amycolatopsis</taxon>
    </lineage>
</organism>